<dbReference type="Proteomes" id="UP000503330">
    <property type="component" value="Chromosome"/>
</dbReference>
<comment type="function">
    <text evidence="7">Binds to the 23S rRNA.</text>
</comment>
<evidence type="ECO:0000313" key="15">
    <source>
        <dbReference type="Proteomes" id="UP000503330"/>
    </source>
</evidence>
<evidence type="ECO:0000256" key="1">
    <source>
        <dbReference type="ARBA" id="ARBA00010605"/>
    </source>
</evidence>
<keyword evidence="5 7" id="KW-0687">Ribonucleoprotein</keyword>
<dbReference type="Pfam" id="PF03948">
    <property type="entry name" value="Ribosomal_L9_C"/>
    <property type="match status" value="1"/>
</dbReference>
<reference evidence="12" key="2">
    <citation type="journal article" date="2019" name="Nat. Med.">
        <title>A library of human gut bacterial isolates paired with longitudinal multiomics data enables mechanistic microbiome research.</title>
        <authorList>
            <person name="Poyet M."/>
            <person name="Groussin M."/>
            <person name="Gibbons S.M."/>
            <person name="Avila-Pacheco J."/>
            <person name="Jiang X."/>
            <person name="Kearney S.M."/>
            <person name="Perrotta A.R."/>
            <person name="Berdy B."/>
            <person name="Zhao S."/>
            <person name="Lieberman T.D."/>
            <person name="Swanson P.K."/>
            <person name="Smith M."/>
            <person name="Roesemann S."/>
            <person name="Alexander J.E."/>
            <person name="Rich S.A."/>
            <person name="Livny J."/>
            <person name="Vlamakis H."/>
            <person name="Clish C."/>
            <person name="Bullock K."/>
            <person name="Deik A."/>
            <person name="Scott J."/>
            <person name="Pierce K.A."/>
            <person name="Xavier R.J."/>
            <person name="Alm E.J."/>
        </authorList>
    </citation>
    <scope>NUCLEOTIDE SEQUENCE</scope>
    <source>
        <strain evidence="12">BIOML-A12</strain>
    </source>
</reference>
<protein>
    <recommendedName>
        <fullName evidence="6 7">Large ribosomal subunit protein bL9</fullName>
    </recommendedName>
</protein>
<reference evidence="11" key="4">
    <citation type="journal article" date="2022" name="Clin. Infect. Dis.">
        <title>Association between Clostridium innocuum and antibiotic-associated diarrhea in adults and children: A cross-sectional study and comparative genomics analysis.</title>
        <authorList>
            <person name="Cherny K.E."/>
            <person name="Muscat E.B."/>
            <person name="Balaji A."/>
            <person name="Mukherjee J."/>
            <person name="Ozer E.A."/>
            <person name="Angarone M.P."/>
            <person name="Hauser A.R."/>
            <person name="Sichel J.S."/>
            <person name="Amponsah E."/>
            <person name="Kociolek L.K."/>
        </authorList>
    </citation>
    <scope>NUCLEOTIDE SEQUENCE</scope>
    <source>
        <strain evidence="11">NU1-AC-029v</strain>
    </source>
</reference>
<dbReference type="SUPFAM" id="SSF55653">
    <property type="entry name" value="Ribosomal protein L9 C-domain"/>
    <property type="match status" value="1"/>
</dbReference>
<evidence type="ECO:0000313" key="11">
    <source>
        <dbReference type="EMBL" id="MCR0233587.1"/>
    </source>
</evidence>
<evidence type="ECO:0000256" key="4">
    <source>
        <dbReference type="ARBA" id="ARBA00022980"/>
    </source>
</evidence>
<dbReference type="GO" id="GO:0019843">
    <property type="term" value="F:rRNA binding"/>
    <property type="evidence" value="ECO:0007669"/>
    <property type="project" value="UniProtKB-UniRule"/>
</dbReference>
<dbReference type="Proteomes" id="UP000030008">
    <property type="component" value="Unassembled WGS sequence"/>
</dbReference>
<gene>
    <name evidence="7 11" type="primary">rplI</name>
    <name evidence="10" type="ORF">CIAN88_13715</name>
    <name evidence="13" type="ORF">G4D54_02840</name>
    <name evidence="12" type="ORF">GT664_13315</name>
    <name evidence="11" type="ORF">MKC95_12485</name>
</gene>
<evidence type="ECO:0000256" key="8">
    <source>
        <dbReference type="SAM" id="Coils"/>
    </source>
</evidence>
<proteinExistence type="inferred from homology"/>
<dbReference type="NCBIfam" id="TIGR00158">
    <property type="entry name" value="L9"/>
    <property type="match status" value="1"/>
</dbReference>
<organism evidence="10 14">
    <name type="scientific">Clostridium innocuum</name>
    <dbReference type="NCBI Taxonomy" id="1522"/>
    <lineage>
        <taxon>Bacteria</taxon>
        <taxon>Bacillati</taxon>
        <taxon>Bacillota</taxon>
        <taxon>Clostridia</taxon>
        <taxon>Eubacteriales</taxon>
        <taxon>Clostridiaceae</taxon>
        <taxon>Clostridium</taxon>
    </lineage>
</organism>
<evidence type="ECO:0000259" key="9">
    <source>
        <dbReference type="PROSITE" id="PS00651"/>
    </source>
</evidence>
<dbReference type="AlphaFoldDB" id="A0A099I5S8"/>
<dbReference type="PANTHER" id="PTHR21368">
    <property type="entry name" value="50S RIBOSOMAL PROTEIN L9"/>
    <property type="match status" value="1"/>
</dbReference>
<dbReference type="GO" id="GO:0003735">
    <property type="term" value="F:structural constituent of ribosome"/>
    <property type="evidence" value="ECO:0007669"/>
    <property type="project" value="InterPro"/>
</dbReference>
<dbReference type="Proteomes" id="UP001203972">
    <property type="component" value="Unassembled WGS sequence"/>
</dbReference>
<dbReference type="InterPro" id="IPR009027">
    <property type="entry name" value="Ribosomal_bL9/RNase_H1_N"/>
</dbReference>
<dbReference type="SUPFAM" id="SSF55658">
    <property type="entry name" value="L9 N-domain-like"/>
    <property type="match status" value="1"/>
</dbReference>
<feature type="domain" description="Ribosomal protein L9" evidence="9">
    <location>
        <begin position="13"/>
        <end position="40"/>
    </location>
</feature>
<evidence type="ECO:0000256" key="6">
    <source>
        <dbReference type="ARBA" id="ARBA00035292"/>
    </source>
</evidence>
<dbReference type="InterPro" id="IPR020069">
    <property type="entry name" value="Ribosomal_bL9_C"/>
</dbReference>
<dbReference type="Gene3D" id="3.40.5.10">
    <property type="entry name" value="Ribosomal protein L9, N-terminal domain"/>
    <property type="match status" value="1"/>
</dbReference>
<dbReference type="EMBL" id="CP048838">
    <property type="protein sequence ID" value="QJA01429.1"/>
    <property type="molecule type" value="Genomic_DNA"/>
</dbReference>
<dbReference type="GO" id="GO:1990904">
    <property type="term" value="C:ribonucleoprotein complex"/>
    <property type="evidence" value="ECO:0007669"/>
    <property type="project" value="UniProtKB-KW"/>
</dbReference>
<accession>A0A099I5S8</accession>
<keyword evidence="3 7" id="KW-0694">RNA-binding</keyword>
<dbReference type="InterPro" id="IPR020594">
    <property type="entry name" value="Ribosomal_bL9_bac/chp"/>
</dbReference>
<dbReference type="Proteomes" id="UP000604383">
    <property type="component" value="Unassembled WGS sequence"/>
</dbReference>
<evidence type="ECO:0000313" key="10">
    <source>
        <dbReference type="EMBL" id="KGJ52637.1"/>
    </source>
</evidence>
<dbReference type="RefSeq" id="WP_002607231.1">
    <property type="nucleotide sequence ID" value="NZ_AP025565.1"/>
</dbReference>
<dbReference type="PROSITE" id="PS00651">
    <property type="entry name" value="RIBOSOMAL_L9"/>
    <property type="match status" value="1"/>
</dbReference>
<reference evidence="13 15" key="3">
    <citation type="submission" date="2020-02" db="EMBL/GenBank/DDBJ databases">
        <authorList>
            <person name="Kociolek L.K."/>
            <person name="Ozer E.A."/>
        </authorList>
    </citation>
    <scope>NUCLEOTIDE SEQUENCE [LARGE SCALE GENOMIC DNA]</scope>
    <source>
        <strain evidence="13 15">ATCC 14501</strain>
    </source>
</reference>
<dbReference type="EMBL" id="WWTN01000023">
    <property type="protein sequence ID" value="MZH56699.1"/>
    <property type="molecule type" value="Genomic_DNA"/>
</dbReference>
<feature type="coiled-coil region" evidence="8">
    <location>
        <begin position="49"/>
        <end position="78"/>
    </location>
</feature>
<dbReference type="GeneID" id="61924439"/>
<dbReference type="InterPro" id="IPR000244">
    <property type="entry name" value="Ribosomal_bL9"/>
</dbReference>
<evidence type="ECO:0000313" key="13">
    <source>
        <dbReference type="EMBL" id="QJA01429.1"/>
    </source>
</evidence>
<evidence type="ECO:0000256" key="5">
    <source>
        <dbReference type="ARBA" id="ARBA00023274"/>
    </source>
</evidence>
<keyword evidence="4 7" id="KW-0689">Ribosomal protein</keyword>
<dbReference type="InterPro" id="IPR036791">
    <property type="entry name" value="Ribosomal_bL9_C_sf"/>
</dbReference>
<dbReference type="Pfam" id="PF01281">
    <property type="entry name" value="Ribosomal_L9_N"/>
    <property type="match status" value="1"/>
</dbReference>
<keyword evidence="8" id="KW-0175">Coiled coil</keyword>
<dbReference type="InterPro" id="IPR020070">
    <property type="entry name" value="Ribosomal_bL9_N"/>
</dbReference>
<evidence type="ECO:0000256" key="2">
    <source>
        <dbReference type="ARBA" id="ARBA00022730"/>
    </source>
</evidence>
<comment type="similarity">
    <text evidence="1 7">Belongs to the bacterial ribosomal protein bL9 family.</text>
</comment>
<name>A0A099I5S8_CLOIN</name>
<evidence type="ECO:0000313" key="14">
    <source>
        <dbReference type="Proteomes" id="UP000030008"/>
    </source>
</evidence>
<dbReference type="EMBL" id="JAKTMA010000021">
    <property type="protein sequence ID" value="MCR0233587.1"/>
    <property type="molecule type" value="Genomic_DNA"/>
</dbReference>
<evidence type="ECO:0000256" key="7">
    <source>
        <dbReference type="HAMAP-Rule" id="MF_00503"/>
    </source>
</evidence>
<keyword evidence="2 7" id="KW-0699">rRNA-binding</keyword>
<dbReference type="GO" id="GO:0006412">
    <property type="term" value="P:translation"/>
    <property type="evidence" value="ECO:0007669"/>
    <property type="project" value="UniProtKB-UniRule"/>
</dbReference>
<evidence type="ECO:0000256" key="3">
    <source>
        <dbReference type="ARBA" id="ARBA00022884"/>
    </source>
</evidence>
<sequence>MKVILLSDVKKLGKKGDIVEVSDGYGRNFLLNKNLAVMATKKSMEILDEQNLQHDLEEKQKEADAEDLKKQLAKITLEFHVKTGEGGRVFGSVSTKQIVAQLHETYGIHVDKRKVIDNDAITSLGYTDVKVDLYRNKVIGTIRVHVNG</sequence>
<dbReference type="HAMAP" id="MF_00503">
    <property type="entry name" value="Ribosomal_bL9"/>
    <property type="match status" value="1"/>
</dbReference>
<dbReference type="GO" id="GO:0005840">
    <property type="term" value="C:ribosome"/>
    <property type="evidence" value="ECO:0007669"/>
    <property type="project" value="UniProtKB-KW"/>
</dbReference>
<reference evidence="10 14" key="1">
    <citation type="submission" date="2014-08" db="EMBL/GenBank/DDBJ databases">
        <title>Clostridium innocuum, an unnegligible vancomycin-resistant pathogen causing extra-intestinal infections.</title>
        <authorList>
            <person name="Feng Y."/>
            <person name="Chiu C.-H."/>
        </authorList>
    </citation>
    <scope>NUCLEOTIDE SEQUENCE [LARGE SCALE GENOMIC DNA]</scope>
    <source>
        <strain evidence="10 14">AN88</strain>
    </source>
</reference>
<dbReference type="EMBL" id="JQIF01000058">
    <property type="protein sequence ID" value="KGJ52637.1"/>
    <property type="molecule type" value="Genomic_DNA"/>
</dbReference>
<evidence type="ECO:0000313" key="12">
    <source>
        <dbReference type="EMBL" id="MZH56699.1"/>
    </source>
</evidence>
<dbReference type="Gene3D" id="3.10.430.100">
    <property type="entry name" value="Ribosomal protein L9, C-terminal domain"/>
    <property type="match status" value="1"/>
</dbReference>
<dbReference type="InterPro" id="IPR036935">
    <property type="entry name" value="Ribosomal_bL9_N_sf"/>
</dbReference>